<organism evidence="7 8">
    <name type="scientific">Clytia hemisphaerica</name>
    <dbReference type="NCBI Taxonomy" id="252671"/>
    <lineage>
        <taxon>Eukaryota</taxon>
        <taxon>Metazoa</taxon>
        <taxon>Cnidaria</taxon>
        <taxon>Hydrozoa</taxon>
        <taxon>Hydroidolina</taxon>
        <taxon>Leptothecata</taxon>
        <taxon>Obeliida</taxon>
        <taxon>Clytiidae</taxon>
        <taxon>Clytia</taxon>
    </lineage>
</organism>
<dbReference type="InterPro" id="IPR000203">
    <property type="entry name" value="GPS"/>
</dbReference>
<comment type="subcellular location">
    <subcellularLocation>
        <location evidence="1">Membrane</location>
        <topology evidence="1">Multi-pass membrane protein</topology>
    </subcellularLocation>
</comment>
<dbReference type="SMART" id="SM00303">
    <property type="entry name" value="GPS"/>
    <property type="match status" value="1"/>
</dbReference>
<dbReference type="GO" id="GO:0007166">
    <property type="term" value="P:cell surface receptor signaling pathway"/>
    <property type="evidence" value="ECO:0007669"/>
    <property type="project" value="InterPro"/>
</dbReference>
<dbReference type="EnsemblMetazoa" id="CLYHEMT015131.1">
    <property type="protein sequence ID" value="CLYHEMP015131.1"/>
    <property type="gene ID" value="CLYHEMG015131"/>
</dbReference>
<dbReference type="PANTHER" id="PTHR12011">
    <property type="entry name" value="ADHESION G-PROTEIN COUPLED RECEPTOR"/>
    <property type="match status" value="1"/>
</dbReference>
<dbReference type="InterPro" id="IPR017981">
    <property type="entry name" value="GPCR_2-like_7TM"/>
</dbReference>
<feature type="transmembrane region" description="Helical" evidence="5">
    <location>
        <begin position="440"/>
        <end position="461"/>
    </location>
</feature>
<feature type="transmembrane region" description="Helical" evidence="5">
    <location>
        <begin position="582"/>
        <end position="604"/>
    </location>
</feature>
<keyword evidence="8" id="KW-1185">Reference proteome</keyword>
<evidence type="ECO:0000256" key="5">
    <source>
        <dbReference type="SAM" id="Phobius"/>
    </source>
</evidence>
<evidence type="ECO:0000256" key="3">
    <source>
        <dbReference type="ARBA" id="ARBA00022989"/>
    </source>
</evidence>
<evidence type="ECO:0000259" key="6">
    <source>
        <dbReference type="PROSITE" id="PS50261"/>
    </source>
</evidence>
<dbReference type="GO" id="GO:0005886">
    <property type="term" value="C:plasma membrane"/>
    <property type="evidence" value="ECO:0007669"/>
    <property type="project" value="TreeGrafter"/>
</dbReference>
<reference evidence="7" key="1">
    <citation type="submission" date="2021-01" db="UniProtKB">
        <authorList>
            <consortium name="EnsemblMetazoa"/>
        </authorList>
    </citation>
    <scope>IDENTIFICATION</scope>
</reference>
<feature type="transmembrane region" description="Helical" evidence="5">
    <location>
        <begin position="504"/>
        <end position="521"/>
    </location>
</feature>
<keyword evidence="3 5" id="KW-1133">Transmembrane helix</keyword>
<name>A0A7M5WYY2_9CNID</name>
<dbReference type="GO" id="GO:0007189">
    <property type="term" value="P:adenylate cyclase-activating G protein-coupled receptor signaling pathway"/>
    <property type="evidence" value="ECO:0007669"/>
    <property type="project" value="TreeGrafter"/>
</dbReference>
<evidence type="ECO:0000313" key="8">
    <source>
        <dbReference type="Proteomes" id="UP000594262"/>
    </source>
</evidence>
<dbReference type="GeneID" id="136805254"/>
<sequence>MEERRSDKYALICAILLTIVGGSWSLANNTINSQQNTTVTETVCWNITCNSSEKCSTTITLNTTTSTLLQLDNQTCFRADCMDLKCAQQYLKQTVSLPMKESCVEMSCLNTSCIEDTISDISCFPKPTSTSAPTTTTTTTKSMQQLRQEECDQYKYWLFKNKCSSRFSLCAKDVFLNMSQHIECLEEKGTQHYKYPAAPMLLIYHLIKYTKVFMKDEVLKMIKKTPFPIEVFKKLVWYGEESFRMSDIVLPGYHKNPFKRSRRRWNGINDTLTVPYGNILRGDFIYNFAMFDQVVVAKQEKEKYRLKDNWPDQHPISNGEYISFRSETGWKHYTNHVINSIVVTFDIEPAMAELPTYNTIAFTHKDRKMVNPICVYWQPLNAGKEGADPEAGYWTNYHMKILKTNKSMTVCKAYTFGSFAVLMEPYVSKNNSQPLDVTEILFLAFISFSALLQLVYLAGMFSLKCHKNSANRLYIYANLSLFMMQVLIVFSFRHRDDWEKCAIYTGWIQFFFINILSWLMMESVHRLSNLLHFFHKDTNRDFLYHIVGLGIPLSNMIAMQGFPYDEYSSLRICWVYANDLRLWYFINPITAIICASFLIKFITFKKYQGQDKFLENDFNYQQAQLSVFATGAILPTLLIGWTLMSVSVRTEAKLQNFLLIAASIAQVCLGLQVLYFYFYRNHWVVEAMTEEKRIKEKKKLTTLSFLKGLPIRIRYKDNPYDAMEEKSEDSYEMRYTSSSSLGDEIMLDESVY</sequence>
<dbReference type="RefSeq" id="XP_066917934.1">
    <property type="nucleotide sequence ID" value="XM_067061833.1"/>
</dbReference>
<feature type="transmembrane region" description="Helical" evidence="5">
    <location>
        <begin position="656"/>
        <end position="678"/>
    </location>
</feature>
<accession>A0A7M5WYY2</accession>
<proteinExistence type="predicted"/>
<keyword evidence="4 5" id="KW-0472">Membrane</keyword>
<dbReference type="Gene3D" id="1.20.1070.10">
    <property type="entry name" value="Rhodopsin 7-helix transmembrane proteins"/>
    <property type="match status" value="1"/>
</dbReference>
<evidence type="ECO:0000256" key="1">
    <source>
        <dbReference type="ARBA" id="ARBA00004141"/>
    </source>
</evidence>
<evidence type="ECO:0000256" key="4">
    <source>
        <dbReference type="ARBA" id="ARBA00023136"/>
    </source>
</evidence>
<dbReference type="InterPro" id="IPR046338">
    <property type="entry name" value="GAIN_dom_sf"/>
</dbReference>
<dbReference type="GO" id="GO:0004930">
    <property type="term" value="F:G protein-coupled receptor activity"/>
    <property type="evidence" value="ECO:0007669"/>
    <property type="project" value="InterPro"/>
</dbReference>
<dbReference type="PROSITE" id="PS50261">
    <property type="entry name" value="G_PROTEIN_RECEP_F2_4"/>
    <property type="match status" value="1"/>
</dbReference>
<dbReference type="PANTHER" id="PTHR12011:SF471">
    <property type="entry name" value="G-PROTEIN COUPLED RECEPTORS FAMILY 2 PROFILE 2 DOMAIN-CONTAINING PROTEIN"/>
    <property type="match status" value="1"/>
</dbReference>
<evidence type="ECO:0000313" key="7">
    <source>
        <dbReference type="EnsemblMetazoa" id="CLYHEMP015131.1"/>
    </source>
</evidence>
<dbReference type="Pfam" id="PF00002">
    <property type="entry name" value="7tm_2"/>
    <property type="match status" value="1"/>
</dbReference>
<feature type="transmembrane region" description="Helical" evidence="5">
    <location>
        <begin position="542"/>
        <end position="562"/>
    </location>
</feature>
<dbReference type="AlphaFoldDB" id="A0A7M5WYY2"/>
<evidence type="ECO:0000256" key="2">
    <source>
        <dbReference type="ARBA" id="ARBA00022692"/>
    </source>
</evidence>
<protein>
    <recommendedName>
        <fullName evidence="6">G-protein coupled receptors family 2 profile 2 domain-containing protein</fullName>
    </recommendedName>
</protein>
<keyword evidence="2 5" id="KW-0812">Transmembrane</keyword>
<dbReference type="InterPro" id="IPR000832">
    <property type="entry name" value="GPCR_2_secretin-like"/>
</dbReference>
<feature type="transmembrane region" description="Helical" evidence="5">
    <location>
        <begin position="625"/>
        <end position="644"/>
    </location>
</feature>
<feature type="transmembrane region" description="Helical" evidence="5">
    <location>
        <begin position="473"/>
        <end position="492"/>
    </location>
</feature>
<dbReference type="Proteomes" id="UP000594262">
    <property type="component" value="Unplaced"/>
</dbReference>
<feature type="domain" description="G-protein coupled receptors family 2 profile 2" evidence="6">
    <location>
        <begin position="435"/>
        <end position="681"/>
    </location>
</feature>
<dbReference type="Gene3D" id="2.60.220.50">
    <property type="match status" value="1"/>
</dbReference>